<accession>A0A0G1CXW2</accession>
<evidence type="ECO:0000313" key="2">
    <source>
        <dbReference type="Proteomes" id="UP000034837"/>
    </source>
</evidence>
<sequence length="1082" mass="117401">MADFILQCGFSPTDADCPLPNGGVNPNVGIGSNSCCYERPRAVKTQPMVNMNVCPNTAITVDFTQAMATSTFTSSTLGAYNIILAEDNGTSPCPEKTYQVAQEPVKGFWKKVSNWFNVLSGRPVQAQTYCAGGVKYKIAVSGTVNGSTKVSLLLEKPLAGEKTYKIIITKDVKNLYGVSVAKNQPEFSFTTKKELCKIDNVKVEPAAWLFNTIKDDLEADGVETGDKDKIFSAHAYYKTPGVDSVNQEIQSLDQYKWQYNWTSSDQSIVTINPAVGVEITTAVAVPAKNGLADIGVNAKILADQGTSNTKDKVFSATSTVQVFICENPWPSTIMDIKYGLGYVDADGNGNVVPAGQGWTNFKLMYCRDAGKPNDPTDDLPALNTPTVLTHQIGASLVADGTGIFKEFFASFAPANKNSIGLRVYSNADHLPLMEWYNKNQKLTGAPAPATVGPYKALQEGRTYYIDGVNLSGNTLYSNIYVFSFSDNPTAETLNIVNQLLSNFTFNVNVDDKEIVAKMYRDYTRLQDLKLIADELWDYYGKKGEYPKLTENPQLGTYLPAYTNSKWKSWQGVLGNLVGYTLPIDPLNGFNGCADPFDSETCWNAVNSTFVCPAGSQVYQYETIGGTEANLKADFELTQYVWNKKLVDLKPVPPCESNNCQITSGKCANNDDACLKDSDCSFGVCAATVKRCVADNKICASDNDCAISSCDLNYQISDNCNNVVEGTSNKCGDGIVGIGEVCEINAQQYLDCSIAGYPGKQSQKCEMDCSNWENIGACVPQGQCGDGVKQAVEACDDGKNNGKYGYCKTDCLGTSAEFCGDGKFTAGKEACDASYTTKWGYAGWCSLNNNVGCNQSNPCGSNGICLSSGEKYNAQKDLSCSWDCQNWDYCGDGVVNQTKKASWVAGQEVPYEQCEKSASCQVGTCSAGPQKGLYCEEDNDCWKDVFCQPTLTCLKSGKKYCEVTGEKKYIKFINSAKNPYFQDATTTANVAPINELSYTDNNKSCYWENEDVDLQYFATFDVTCLPTEKPPVAPSPSSCGNGKIEAGEVCDDGKNNGVVCAPITNAPTCTYCAFGCQQVITKT</sequence>
<dbReference type="PATRIC" id="fig|1619039.3.peg.1287"/>
<gene>
    <name evidence="1" type="ORF">UV20_C0032G0002</name>
</gene>
<proteinExistence type="predicted"/>
<dbReference type="AlphaFoldDB" id="A0A0G1CXW2"/>
<comment type="caution">
    <text evidence="1">The sequence shown here is derived from an EMBL/GenBank/DDBJ whole genome shotgun (WGS) entry which is preliminary data.</text>
</comment>
<reference evidence="1 2" key="1">
    <citation type="journal article" date="2015" name="Nature">
        <title>rRNA introns, odd ribosomes, and small enigmatic genomes across a large radiation of phyla.</title>
        <authorList>
            <person name="Brown C.T."/>
            <person name="Hug L.A."/>
            <person name="Thomas B.C."/>
            <person name="Sharon I."/>
            <person name="Castelle C.J."/>
            <person name="Singh A."/>
            <person name="Wilkins M.J."/>
            <person name="Williams K.H."/>
            <person name="Banfield J.F."/>
        </authorList>
    </citation>
    <scope>NUCLEOTIDE SEQUENCE [LARGE SCALE GENOMIC DNA]</scope>
</reference>
<protein>
    <submittedName>
        <fullName evidence="1">Uncharacterized protein</fullName>
    </submittedName>
</protein>
<evidence type="ECO:0000313" key="1">
    <source>
        <dbReference type="EMBL" id="KKS54483.1"/>
    </source>
</evidence>
<dbReference type="Proteomes" id="UP000034837">
    <property type="component" value="Unassembled WGS sequence"/>
</dbReference>
<dbReference type="EMBL" id="LCDO01000032">
    <property type="protein sequence ID" value="KKS54483.1"/>
    <property type="molecule type" value="Genomic_DNA"/>
</dbReference>
<name>A0A0G1CXW2_9BACT</name>
<organism evidence="1 2">
    <name type="scientific">Candidatus Magasanikbacteria bacterium GW2011_GWA2_42_32</name>
    <dbReference type="NCBI Taxonomy" id="1619039"/>
    <lineage>
        <taxon>Bacteria</taxon>
        <taxon>Candidatus Magasanikiibacteriota</taxon>
    </lineage>
</organism>